<reference evidence="13" key="1">
    <citation type="journal article" date="2020" name="mSystems">
        <title>Genome- and Community-Level Interaction Insights into Carbon Utilization and Element Cycling Functions of Hydrothermarchaeota in Hydrothermal Sediment.</title>
        <authorList>
            <person name="Zhou Z."/>
            <person name="Liu Y."/>
            <person name="Xu W."/>
            <person name="Pan J."/>
            <person name="Luo Z.H."/>
            <person name="Li M."/>
        </authorList>
    </citation>
    <scope>NUCLEOTIDE SEQUENCE [LARGE SCALE GENOMIC DNA]</scope>
    <source>
        <strain evidence="13">SpSt-477</strain>
    </source>
</reference>
<dbReference type="PANTHER" id="PTHR10196">
    <property type="entry name" value="SUGAR KINASE"/>
    <property type="match status" value="1"/>
</dbReference>
<dbReference type="NCBIfam" id="TIGR01311">
    <property type="entry name" value="glycerol_kin"/>
    <property type="match status" value="1"/>
</dbReference>
<comment type="caution">
    <text evidence="13">The sequence shown here is derived from an EMBL/GenBank/DDBJ whole genome shotgun (WGS) entry which is preliminary data.</text>
</comment>
<dbReference type="PROSITE" id="PS00933">
    <property type="entry name" value="FGGY_KINASES_1"/>
    <property type="match status" value="1"/>
</dbReference>
<dbReference type="InterPro" id="IPR018485">
    <property type="entry name" value="FGGY_C"/>
</dbReference>
<dbReference type="GO" id="GO:0005829">
    <property type="term" value="C:cytosol"/>
    <property type="evidence" value="ECO:0007669"/>
    <property type="project" value="TreeGrafter"/>
</dbReference>
<dbReference type="GO" id="GO:0006072">
    <property type="term" value="P:glycerol-3-phosphate metabolic process"/>
    <property type="evidence" value="ECO:0007669"/>
    <property type="project" value="InterPro"/>
</dbReference>
<feature type="binding site" evidence="9">
    <location>
        <position position="406"/>
    </location>
    <ligand>
        <name>ATP</name>
        <dbReference type="ChEBI" id="CHEBI:30616"/>
    </ligand>
</feature>
<feature type="binding site" evidence="9">
    <location>
        <position position="240"/>
    </location>
    <ligand>
        <name>glycerol</name>
        <dbReference type="ChEBI" id="CHEBI:17754"/>
    </ligand>
</feature>
<feature type="binding site" evidence="9">
    <location>
        <position position="12"/>
    </location>
    <ligand>
        <name>sn-glycerol 3-phosphate</name>
        <dbReference type="ChEBI" id="CHEBI:57597"/>
    </ligand>
</feature>
<feature type="binding site" evidence="9">
    <location>
        <position position="12"/>
    </location>
    <ligand>
        <name>ADP</name>
        <dbReference type="ChEBI" id="CHEBI:456216"/>
    </ligand>
</feature>
<sequence>MQDAIIAVDQGTTSCRAVLYDAAGKTVDMAQEEFRQHYPQPGWVEHDAEEIWNTQWRVLKLLLDRYRSQYRFVAVGITNQRETTVLWDRRTGKPVSPAIVWQDRRTAHICERLKQEGLEPHVRSRTGLVIDAYFSATKISWILEQHHKVREDAENGHIAFGTVDSWLIWNLTKGRVHATDASNASRTMLFDILAGTWDSLLLQALDIPVSILPEVRSSAGDFGHFEYDGQSIPIRGVAGDQQAALFGQGGLEPGTAKNTYGTGCFLLMSTGERFCSSRSGLLTTIAWEIDGRIEYALEGSVFVAGAAIQWLRDGLGMIQTAPESETIARQARSTEGVVVVPAFAGLGAPYWDMYARGAIFGLTRDTRRAEIVKATLESLAFQTRDILDAMQEDAGYKLKRLRVDGGASANDMLMQFQADILGAAVERPGRIEATAFGAACLAGMACGLWDRTGPKASTRIDRVFLPEMTEEERERRYMIWKKAVSRTLGWVA</sequence>
<keyword evidence="3 9" id="KW-0808">Transferase</keyword>
<feature type="binding site" evidence="9">
    <location>
        <position position="305"/>
    </location>
    <ligand>
        <name>ATP</name>
        <dbReference type="ChEBI" id="CHEBI:30616"/>
    </ligand>
</feature>
<comment type="activity regulation">
    <text evidence="9">Inhibited by fructose 1,6-bisphosphate (FBP).</text>
</comment>
<comment type="similarity">
    <text evidence="2 9 10">Belongs to the FGGY kinase family.</text>
</comment>
<keyword evidence="6 9" id="KW-0319">Glycerol metabolism</keyword>
<evidence type="ECO:0000256" key="2">
    <source>
        <dbReference type="ARBA" id="ARBA00009156"/>
    </source>
</evidence>
<dbReference type="FunFam" id="3.30.420.40:FF:000008">
    <property type="entry name" value="Glycerol kinase"/>
    <property type="match status" value="1"/>
</dbReference>
<accession>A0A7C4RSJ6</accession>
<evidence type="ECO:0000256" key="3">
    <source>
        <dbReference type="ARBA" id="ARBA00022679"/>
    </source>
</evidence>
<dbReference type="CDD" id="cd07786">
    <property type="entry name" value="FGGY_EcGK_like"/>
    <property type="match status" value="1"/>
</dbReference>
<feature type="binding site" evidence="9">
    <location>
        <position position="305"/>
    </location>
    <ligand>
        <name>ADP</name>
        <dbReference type="ChEBI" id="CHEBI:456216"/>
    </ligand>
</feature>
<evidence type="ECO:0000313" key="13">
    <source>
        <dbReference type="EMBL" id="HGU31758.1"/>
    </source>
</evidence>
<organism evidence="13">
    <name type="scientific">Desulfatirhabdium butyrativorans</name>
    <dbReference type="NCBI Taxonomy" id="340467"/>
    <lineage>
        <taxon>Bacteria</taxon>
        <taxon>Pseudomonadati</taxon>
        <taxon>Thermodesulfobacteriota</taxon>
        <taxon>Desulfobacteria</taxon>
        <taxon>Desulfobacterales</taxon>
        <taxon>Desulfatirhabdiaceae</taxon>
        <taxon>Desulfatirhabdium</taxon>
    </lineage>
</organism>
<keyword evidence="5 9" id="KW-0418">Kinase</keyword>
<evidence type="ECO:0000256" key="4">
    <source>
        <dbReference type="ARBA" id="ARBA00022741"/>
    </source>
</evidence>
<evidence type="ECO:0000256" key="8">
    <source>
        <dbReference type="ARBA" id="ARBA00052101"/>
    </source>
</evidence>
<feature type="binding site" evidence="9">
    <location>
        <position position="81"/>
    </location>
    <ligand>
        <name>sn-glycerol 3-phosphate</name>
        <dbReference type="ChEBI" id="CHEBI:57597"/>
    </ligand>
</feature>
<feature type="binding site" evidence="9">
    <location>
        <position position="133"/>
    </location>
    <ligand>
        <name>sn-glycerol 3-phosphate</name>
        <dbReference type="ChEBI" id="CHEBI:57597"/>
    </ligand>
</feature>
<dbReference type="Pfam" id="PF00370">
    <property type="entry name" value="FGGY_N"/>
    <property type="match status" value="1"/>
</dbReference>
<dbReference type="PROSITE" id="PS00445">
    <property type="entry name" value="FGGY_KINASES_2"/>
    <property type="match status" value="1"/>
</dbReference>
<dbReference type="GO" id="GO:0019563">
    <property type="term" value="P:glycerol catabolic process"/>
    <property type="evidence" value="ECO:0007669"/>
    <property type="project" value="UniProtKB-UniRule"/>
</dbReference>
<dbReference type="EC" id="2.7.1.30" evidence="9"/>
<comment type="function">
    <text evidence="9">Key enzyme in the regulation of glycerol uptake and metabolism. Catalyzes the phosphorylation of glycerol to yield sn-glycerol 3-phosphate.</text>
</comment>
<dbReference type="GO" id="GO:0004370">
    <property type="term" value="F:glycerol kinase activity"/>
    <property type="evidence" value="ECO:0007669"/>
    <property type="project" value="UniProtKB-UniRule"/>
</dbReference>
<feature type="binding site" evidence="9">
    <location>
        <position position="81"/>
    </location>
    <ligand>
        <name>glycerol</name>
        <dbReference type="ChEBI" id="CHEBI:17754"/>
    </ligand>
</feature>
<dbReference type="InterPro" id="IPR018484">
    <property type="entry name" value="FGGY_N"/>
</dbReference>
<feature type="binding site" evidence="9">
    <location>
        <position position="12"/>
    </location>
    <ligand>
        <name>ATP</name>
        <dbReference type="ChEBI" id="CHEBI:30616"/>
    </ligand>
</feature>
<feature type="binding site" evidence="9">
    <location>
        <position position="309"/>
    </location>
    <ligand>
        <name>ATP</name>
        <dbReference type="ChEBI" id="CHEBI:30616"/>
    </ligand>
</feature>
<feature type="domain" description="Carbohydrate kinase FGGY C-terminal" evidence="12">
    <location>
        <begin position="257"/>
        <end position="446"/>
    </location>
</feature>
<evidence type="ECO:0000256" key="1">
    <source>
        <dbReference type="ARBA" id="ARBA00005190"/>
    </source>
</evidence>
<dbReference type="UniPathway" id="UPA00618">
    <property type="reaction ID" value="UER00672"/>
</dbReference>
<dbReference type="Pfam" id="PF02782">
    <property type="entry name" value="FGGY_C"/>
    <property type="match status" value="1"/>
</dbReference>
<evidence type="ECO:0000256" key="10">
    <source>
        <dbReference type="RuleBase" id="RU003733"/>
    </source>
</evidence>
<dbReference type="PIRSF" id="PIRSF000538">
    <property type="entry name" value="GlpK"/>
    <property type="match status" value="1"/>
</dbReference>
<dbReference type="Gene3D" id="3.30.420.40">
    <property type="match status" value="2"/>
</dbReference>
<feature type="binding site" evidence="9">
    <location>
        <position position="13"/>
    </location>
    <ligand>
        <name>ATP</name>
        <dbReference type="ChEBI" id="CHEBI:30616"/>
    </ligand>
</feature>
<dbReference type="InterPro" id="IPR018483">
    <property type="entry name" value="Carb_kinase_FGGY_CS"/>
</dbReference>
<keyword evidence="7 9" id="KW-0067">ATP-binding</keyword>
<feature type="binding site" evidence="9">
    <location>
        <position position="241"/>
    </location>
    <ligand>
        <name>glycerol</name>
        <dbReference type="ChEBI" id="CHEBI:17754"/>
    </ligand>
</feature>
<evidence type="ECO:0000256" key="9">
    <source>
        <dbReference type="HAMAP-Rule" id="MF_00186"/>
    </source>
</evidence>
<dbReference type="SUPFAM" id="SSF53067">
    <property type="entry name" value="Actin-like ATPase domain"/>
    <property type="match status" value="2"/>
</dbReference>
<comment type="pathway">
    <text evidence="1 9">Polyol metabolism; glycerol degradation via glycerol kinase pathway; sn-glycerol 3-phosphate from glycerol: step 1/1.</text>
</comment>
<protein>
    <recommendedName>
        <fullName evidence="9">Glycerol kinase</fullName>
        <ecNumber evidence="9">2.7.1.30</ecNumber>
    </recommendedName>
    <alternativeName>
        <fullName evidence="9">ATP:glycerol 3-phosphotransferase</fullName>
    </alternativeName>
    <alternativeName>
        <fullName evidence="9">Glycerokinase</fullName>
        <shortName evidence="9">GK</shortName>
    </alternativeName>
</protein>
<evidence type="ECO:0000256" key="6">
    <source>
        <dbReference type="ARBA" id="ARBA00022798"/>
    </source>
</evidence>
<dbReference type="FunFam" id="3.30.420.40:FF:000007">
    <property type="entry name" value="Glycerol kinase"/>
    <property type="match status" value="1"/>
</dbReference>
<feature type="binding site" evidence="9">
    <location>
        <position position="133"/>
    </location>
    <ligand>
        <name>glycerol</name>
        <dbReference type="ChEBI" id="CHEBI:17754"/>
    </ligand>
</feature>
<dbReference type="InterPro" id="IPR043129">
    <property type="entry name" value="ATPase_NBD"/>
</dbReference>
<feature type="binding site" evidence="9">
    <location>
        <position position="410"/>
    </location>
    <ligand>
        <name>ADP</name>
        <dbReference type="ChEBI" id="CHEBI:456216"/>
    </ligand>
</feature>
<name>A0A7C4RSJ6_9BACT</name>
<feature type="binding site" evidence="9">
    <location>
        <position position="262"/>
    </location>
    <ligand>
        <name>ATP</name>
        <dbReference type="ChEBI" id="CHEBI:30616"/>
    </ligand>
</feature>
<dbReference type="GO" id="GO:0005524">
    <property type="term" value="F:ATP binding"/>
    <property type="evidence" value="ECO:0007669"/>
    <property type="project" value="UniProtKB-UniRule"/>
</dbReference>
<evidence type="ECO:0000256" key="7">
    <source>
        <dbReference type="ARBA" id="ARBA00022840"/>
    </source>
</evidence>
<dbReference type="AlphaFoldDB" id="A0A7C4RSJ6"/>
<feature type="binding site" evidence="9">
    <location>
        <position position="262"/>
    </location>
    <ligand>
        <name>ADP</name>
        <dbReference type="ChEBI" id="CHEBI:456216"/>
    </ligand>
</feature>
<dbReference type="InterPro" id="IPR005999">
    <property type="entry name" value="Glycerol_kin"/>
</dbReference>
<feature type="binding site" evidence="9">
    <location>
        <position position="240"/>
    </location>
    <ligand>
        <name>sn-glycerol 3-phosphate</name>
        <dbReference type="ChEBI" id="CHEBI:57597"/>
    </ligand>
</feature>
<keyword evidence="4 9" id="KW-0547">Nucleotide-binding</keyword>
<evidence type="ECO:0000256" key="5">
    <source>
        <dbReference type="ARBA" id="ARBA00022777"/>
    </source>
</evidence>
<dbReference type="InterPro" id="IPR000577">
    <property type="entry name" value="Carb_kinase_FGGY"/>
</dbReference>
<feature type="binding site" evidence="9">
    <location>
        <position position="16"/>
    </location>
    <ligand>
        <name>ADP</name>
        <dbReference type="ChEBI" id="CHEBI:456216"/>
    </ligand>
</feature>
<feature type="binding site" evidence="9">
    <location>
        <position position="82"/>
    </location>
    <ligand>
        <name>glycerol</name>
        <dbReference type="ChEBI" id="CHEBI:17754"/>
    </ligand>
</feature>
<dbReference type="NCBIfam" id="NF000756">
    <property type="entry name" value="PRK00047.1"/>
    <property type="match status" value="1"/>
</dbReference>
<proteinExistence type="inferred from homology"/>
<feature type="binding site" evidence="9">
    <location>
        <position position="406"/>
    </location>
    <ligand>
        <name>ADP</name>
        <dbReference type="ChEBI" id="CHEBI:456216"/>
    </ligand>
</feature>
<feature type="binding site" evidence="9">
    <location>
        <position position="14"/>
    </location>
    <ligand>
        <name>ATP</name>
        <dbReference type="ChEBI" id="CHEBI:30616"/>
    </ligand>
</feature>
<evidence type="ECO:0000259" key="11">
    <source>
        <dbReference type="Pfam" id="PF00370"/>
    </source>
</evidence>
<dbReference type="EMBL" id="DSUH01000062">
    <property type="protein sequence ID" value="HGU31758.1"/>
    <property type="molecule type" value="Genomic_DNA"/>
</dbReference>
<dbReference type="HAMAP" id="MF_00186">
    <property type="entry name" value="Glycerol_kin"/>
    <property type="match status" value="1"/>
</dbReference>
<gene>
    <name evidence="9 13" type="primary">glpK</name>
    <name evidence="13" type="ORF">ENS29_02755</name>
</gene>
<dbReference type="PANTHER" id="PTHR10196:SF69">
    <property type="entry name" value="GLYCEROL KINASE"/>
    <property type="match status" value="1"/>
</dbReference>
<feature type="binding site" evidence="9">
    <location>
        <position position="82"/>
    </location>
    <ligand>
        <name>sn-glycerol 3-phosphate</name>
        <dbReference type="ChEBI" id="CHEBI:57597"/>
    </ligand>
</feature>
<evidence type="ECO:0000259" key="12">
    <source>
        <dbReference type="Pfam" id="PF02782"/>
    </source>
</evidence>
<comment type="catalytic activity">
    <reaction evidence="8 9">
        <text>glycerol + ATP = sn-glycerol 3-phosphate + ADP + H(+)</text>
        <dbReference type="Rhea" id="RHEA:21644"/>
        <dbReference type="ChEBI" id="CHEBI:15378"/>
        <dbReference type="ChEBI" id="CHEBI:17754"/>
        <dbReference type="ChEBI" id="CHEBI:30616"/>
        <dbReference type="ChEBI" id="CHEBI:57597"/>
        <dbReference type="ChEBI" id="CHEBI:456216"/>
        <dbReference type="EC" id="2.7.1.30"/>
    </reaction>
</comment>
<feature type="domain" description="Carbohydrate kinase FGGY N-terminal" evidence="11">
    <location>
        <begin position="5"/>
        <end position="247"/>
    </location>
</feature>